<dbReference type="SUPFAM" id="SSF56112">
    <property type="entry name" value="Protein kinase-like (PK-like)"/>
    <property type="match status" value="1"/>
</dbReference>
<dbReference type="InterPro" id="IPR008271">
    <property type="entry name" value="Ser/Thr_kinase_AS"/>
</dbReference>
<feature type="compositionally biased region" description="Gly residues" evidence="6">
    <location>
        <begin position="371"/>
        <end position="387"/>
    </location>
</feature>
<evidence type="ECO:0000259" key="7">
    <source>
        <dbReference type="PROSITE" id="PS50011"/>
    </source>
</evidence>
<feature type="domain" description="Protein kinase" evidence="7">
    <location>
        <begin position="23"/>
        <end position="279"/>
    </location>
</feature>
<feature type="region of interest" description="Disordered" evidence="6">
    <location>
        <begin position="362"/>
        <end position="447"/>
    </location>
</feature>
<proteinExistence type="predicted"/>
<dbReference type="RefSeq" id="WP_246404280.1">
    <property type="nucleotide sequence ID" value="NZ_JACHJO010000001.1"/>
</dbReference>
<dbReference type="GO" id="GO:0005524">
    <property type="term" value="F:ATP binding"/>
    <property type="evidence" value="ECO:0007669"/>
    <property type="project" value="UniProtKB-UniRule"/>
</dbReference>
<keyword evidence="3" id="KW-0418">Kinase</keyword>
<evidence type="ECO:0000256" key="5">
    <source>
        <dbReference type="PROSITE-ProRule" id="PRU10141"/>
    </source>
</evidence>
<dbReference type="Proteomes" id="UP000536604">
    <property type="component" value="Unassembled WGS sequence"/>
</dbReference>
<dbReference type="EMBL" id="JACHJO010000001">
    <property type="protein sequence ID" value="MBB6118363.1"/>
    <property type="molecule type" value="Genomic_DNA"/>
</dbReference>
<feature type="compositionally biased region" description="Low complexity" evidence="6">
    <location>
        <begin position="388"/>
        <end position="399"/>
    </location>
</feature>
<accession>A0A841II75</accession>
<dbReference type="PANTHER" id="PTHR43289">
    <property type="entry name" value="MITOGEN-ACTIVATED PROTEIN KINASE KINASE KINASE 20-RELATED"/>
    <property type="match status" value="1"/>
</dbReference>
<feature type="binding site" evidence="5">
    <location>
        <position position="51"/>
    </location>
    <ligand>
        <name>ATP</name>
        <dbReference type="ChEBI" id="CHEBI:30616"/>
    </ligand>
</feature>
<evidence type="ECO:0000256" key="2">
    <source>
        <dbReference type="ARBA" id="ARBA00022741"/>
    </source>
</evidence>
<gene>
    <name evidence="8" type="ORF">FHS13_000291</name>
</gene>
<dbReference type="InterPro" id="IPR017441">
    <property type="entry name" value="Protein_kinase_ATP_BS"/>
</dbReference>
<evidence type="ECO:0000313" key="9">
    <source>
        <dbReference type="Proteomes" id="UP000536604"/>
    </source>
</evidence>
<dbReference type="PROSITE" id="PS00108">
    <property type="entry name" value="PROTEIN_KINASE_ST"/>
    <property type="match status" value="1"/>
</dbReference>
<protein>
    <recommendedName>
        <fullName evidence="7">Protein kinase domain-containing protein</fullName>
    </recommendedName>
</protein>
<dbReference type="AlphaFoldDB" id="A0A841II75"/>
<keyword evidence="9" id="KW-1185">Reference proteome</keyword>
<keyword evidence="4 5" id="KW-0067">ATP-binding</keyword>
<feature type="compositionally biased region" description="Low complexity" evidence="6">
    <location>
        <begin position="422"/>
        <end position="440"/>
    </location>
</feature>
<evidence type="ECO:0000313" key="8">
    <source>
        <dbReference type="EMBL" id="MBB6118363.1"/>
    </source>
</evidence>
<name>A0A841II75_9ACTN</name>
<dbReference type="InterPro" id="IPR000719">
    <property type="entry name" value="Prot_kinase_dom"/>
</dbReference>
<dbReference type="PROSITE" id="PS00107">
    <property type="entry name" value="PROTEIN_KINASE_ATP"/>
    <property type="match status" value="1"/>
</dbReference>
<dbReference type="Gene3D" id="3.30.200.20">
    <property type="entry name" value="Phosphorylase Kinase, domain 1"/>
    <property type="match status" value="1"/>
</dbReference>
<sequence>MAVALPATATDLTSTDPAAIGPYRLLKRLGAGGMGVVYAAVDAQGALVAVKLIHAEYSADPEFRARFAREVELLHRVGGACAVPLLAADTGAERPWLTTPLVRGLTLSAYVRENGPLDERLLLGLAAGVAEALVNIHAAGVVHRDLKPANIVLSPEGPRVLDFGVARAADQTAITRTGSVTGSPGWISPAHYQGEAARAADDVFGWGAVMAYAATGRPPFGTGDPAAVAHRVLDGEPDMEEFTGPLADLVRRSLAKRADARPTVLELVRTLASVNSPWDSSGPVRSAEEAAGAMAAVVGHTWQGVRPAPEQEFRVPPPSGRNRKALAVGAVAGALALVAGLGVGGVALAGNWDSLPAAAWFTGEGEEGSAPGQGTGEAEGERPGPGGQEPSESAASSVEPSEEPSEAEEGTEEEPETGGGETVTVSGVVGSGVSASGPRPSGEHVVPFQPAGGTGVYARLDGATVVCAWSFCQDSGVSVSEGSTGTVPSSPSALAVHVSSGNRTVQAEVTYTTDADGTVTITRLVERHSAAGTGTPPW</sequence>
<evidence type="ECO:0000256" key="1">
    <source>
        <dbReference type="ARBA" id="ARBA00022679"/>
    </source>
</evidence>
<dbReference type="Pfam" id="PF00069">
    <property type="entry name" value="Pkinase"/>
    <property type="match status" value="1"/>
</dbReference>
<keyword evidence="1" id="KW-0808">Transferase</keyword>
<reference evidence="8 9" key="1">
    <citation type="submission" date="2020-08" db="EMBL/GenBank/DDBJ databases">
        <title>Genomic Encyclopedia of Type Strains, Phase III (KMG-III): the genomes of soil and plant-associated and newly described type strains.</title>
        <authorList>
            <person name="Whitman W."/>
        </authorList>
    </citation>
    <scope>NUCLEOTIDE SEQUENCE [LARGE SCALE GENOMIC DNA]</scope>
    <source>
        <strain evidence="8 9">CECT 8712</strain>
    </source>
</reference>
<evidence type="ECO:0000256" key="3">
    <source>
        <dbReference type="ARBA" id="ARBA00022777"/>
    </source>
</evidence>
<comment type="caution">
    <text evidence="8">The sequence shown here is derived from an EMBL/GenBank/DDBJ whole genome shotgun (WGS) entry which is preliminary data.</text>
</comment>
<feature type="compositionally biased region" description="Acidic residues" evidence="6">
    <location>
        <begin position="400"/>
        <end position="416"/>
    </location>
</feature>
<evidence type="ECO:0000256" key="6">
    <source>
        <dbReference type="SAM" id="MobiDB-lite"/>
    </source>
</evidence>
<dbReference type="CDD" id="cd14014">
    <property type="entry name" value="STKc_PknB_like"/>
    <property type="match status" value="1"/>
</dbReference>
<dbReference type="InterPro" id="IPR011009">
    <property type="entry name" value="Kinase-like_dom_sf"/>
</dbReference>
<dbReference type="PROSITE" id="PS50011">
    <property type="entry name" value="PROTEIN_KINASE_DOM"/>
    <property type="match status" value="1"/>
</dbReference>
<dbReference type="SMART" id="SM00220">
    <property type="entry name" value="S_TKc"/>
    <property type="match status" value="1"/>
</dbReference>
<evidence type="ECO:0000256" key="4">
    <source>
        <dbReference type="ARBA" id="ARBA00022840"/>
    </source>
</evidence>
<dbReference type="PANTHER" id="PTHR43289:SF34">
    <property type="entry name" value="SERINE_THREONINE-PROTEIN KINASE YBDM-RELATED"/>
    <property type="match status" value="1"/>
</dbReference>
<organism evidence="8 9">
    <name type="scientific">Nocardiopsis algeriensis</name>
    <dbReference type="NCBI Taxonomy" id="1478215"/>
    <lineage>
        <taxon>Bacteria</taxon>
        <taxon>Bacillati</taxon>
        <taxon>Actinomycetota</taxon>
        <taxon>Actinomycetes</taxon>
        <taxon>Streptosporangiales</taxon>
        <taxon>Nocardiopsidaceae</taxon>
        <taxon>Nocardiopsis</taxon>
    </lineage>
</organism>
<keyword evidence="2 5" id="KW-0547">Nucleotide-binding</keyword>
<dbReference type="Gene3D" id="1.10.510.10">
    <property type="entry name" value="Transferase(Phosphotransferase) domain 1"/>
    <property type="match status" value="1"/>
</dbReference>
<dbReference type="GO" id="GO:0004674">
    <property type="term" value="F:protein serine/threonine kinase activity"/>
    <property type="evidence" value="ECO:0007669"/>
    <property type="project" value="TreeGrafter"/>
</dbReference>